<comment type="caution">
    <text evidence="1">The sequence shown here is derived from an EMBL/GenBank/DDBJ whole genome shotgun (WGS) entry which is preliminary data.</text>
</comment>
<organism evidence="1 2">
    <name type="scientific">Rhodanobacter denitrificans</name>
    <dbReference type="NCBI Taxonomy" id="666685"/>
    <lineage>
        <taxon>Bacteria</taxon>
        <taxon>Pseudomonadati</taxon>
        <taxon>Pseudomonadota</taxon>
        <taxon>Gammaproteobacteria</taxon>
        <taxon>Lysobacterales</taxon>
        <taxon>Rhodanobacteraceae</taxon>
        <taxon>Rhodanobacter</taxon>
    </lineage>
</organism>
<gene>
    <name evidence="1" type="ORF">DI564_08750</name>
</gene>
<sequence>MLSPLVWTSLAAVAVLALLSVRRIPEGQAYTLRRLDGRMRLLQSGTHWVVPLVERVAHKISLTGSTLAFEDAASNGQRLRGAVYFQVLDPQRADAVIEQVDDLLRDRTCALLHQPTLPDGLSERRAWLKQSLNRELRDQGLLVTRIELADAA</sequence>
<dbReference type="AlphaFoldDB" id="A0A2W5MD99"/>
<protein>
    <submittedName>
        <fullName evidence="1">Uncharacterized protein</fullName>
    </submittedName>
</protein>
<accession>A0A2W5MD99</accession>
<reference evidence="1 2" key="1">
    <citation type="submission" date="2017-08" db="EMBL/GenBank/DDBJ databases">
        <title>Infants hospitalized years apart are colonized by the same room-sourced microbial strains.</title>
        <authorList>
            <person name="Brooks B."/>
            <person name="Olm M.R."/>
            <person name="Firek B.A."/>
            <person name="Baker R."/>
            <person name="Thomas B.C."/>
            <person name="Morowitz M.J."/>
            <person name="Banfield J.F."/>
        </authorList>
    </citation>
    <scope>NUCLEOTIDE SEQUENCE [LARGE SCALE GENOMIC DNA]</scope>
    <source>
        <strain evidence="1">S2_005_003_R2_42</strain>
    </source>
</reference>
<dbReference type="EMBL" id="QFPO01000006">
    <property type="protein sequence ID" value="PZQ15413.1"/>
    <property type="molecule type" value="Genomic_DNA"/>
</dbReference>
<proteinExistence type="predicted"/>
<name>A0A2W5MD99_9GAMM</name>
<evidence type="ECO:0000313" key="2">
    <source>
        <dbReference type="Proteomes" id="UP000249046"/>
    </source>
</evidence>
<dbReference type="Proteomes" id="UP000249046">
    <property type="component" value="Unassembled WGS sequence"/>
</dbReference>
<evidence type="ECO:0000313" key="1">
    <source>
        <dbReference type="EMBL" id="PZQ15413.1"/>
    </source>
</evidence>